<evidence type="ECO:0000313" key="1">
    <source>
        <dbReference type="EMBL" id="GAI23559.1"/>
    </source>
</evidence>
<dbReference type="AlphaFoldDB" id="X1NY18"/>
<accession>X1NY18</accession>
<dbReference type="EMBL" id="BARV01018780">
    <property type="protein sequence ID" value="GAI23559.1"/>
    <property type="molecule type" value="Genomic_DNA"/>
</dbReference>
<comment type="caution">
    <text evidence="1">The sequence shown here is derived from an EMBL/GenBank/DDBJ whole genome shotgun (WGS) entry which is preliminary data.</text>
</comment>
<gene>
    <name evidence="1" type="ORF">S06H3_31690</name>
</gene>
<sequence length="75" mass="8533">MIMSISKKGDKVKLSIHICDICASERQMKFDIFRLKRTRVRGKNPCAICNAPTNWAYTGIADSETEAEQIKEKLT</sequence>
<reference evidence="1" key="1">
    <citation type="journal article" date="2014" name="Front. Microbiol.">
        <title>High frequency of phylogenetically diverse reductive dehalogenase-homologous genes in deep subseafloor sedimentary metagenomes.</title>
        <authorList>
            <person name="Kawai M."/>
            <person name="Futagami T."/>
            <person name="Toyoda A."/>
            <person name="Takaki Y."/>
            <person name="Nishi S."/>
            <person name="Hori S."/>
            <person name="Arai W."/>
            <person name="Tsubouchi T."/>
            <person name="Morono Y."/>
            <person name="Uchiyama I."/>
            <person name="Ito T."/>
            <person name="Fujiyama A."/>
            <person name="Inagaki F."/>
            <person name="Takami H."/>
        </authorList>
    </citation>
    <scope>NUCLEOTIDE SEQUENCE</scope>
    <source>
        <strain evidence="1">Expedition CK06-06</strain>
    </source>
</reference>
<organism evidence="1">
    <name type="scientific">marine sediment metagenome</name>
    <dbReference type="NCBI Taxonomy" id="412755"/>
    <lineage>
        <taxon>unclassified sequences</taxon>
        <taxon>metagenomes</taxon>
        <taxon>ecological metagenomes</taxon>
    </lineage>
</organism>
<protein>
    <submittedName>
        <fullName evidence="1">Uncharacterized protein</fullName>
    </submittedName>
</protein>
<proteinExistence type="predicted"/>
<name>X1NY18_9ZZZZ</name>